<reference evidence="3" key="2">
    <citation type="submission" date="2015-06" db="UniProtKB">
        <authorList>
            <consortium name="EnsemblProtists"/>
        </authorList>
    </citation>
    <scope>IDENTIFICATION</scope>
    <source>
        <strain evidence="3">Pr102</strain>
    </source>
</reference>
<dbReference type="HOGENOM" id="CLU_768297_0_0_1"/>
<dbReference type="OMA" id="MCETIAG"/>
<organism evidence="3 4">
    <name type="scientific">Phytophthora ramorum</name>
    <name type="common">Sudden oak death agent</name>
    <dbReference type="NCBI Taxonomy" id="164328"/>
    <lineage>
        <taxon>Eukaryota</taxon>
        <taxon>Sar</taxon>
        <taxon>Stramenopiles</taxon>
        <taxon>Oomycota</taxon>
        <taxon>Peronosporomycetes</taxon>
        <taxon>Peronosporales</taxon>
        <taxon>Peronosporaceae</taxon>
        <taxon>Phytophthora</taxon>
    </lineage>
</organism>
<feature type="compositionally biased region" description="Polar residues" evidence="1">
    <location>
        <begin position="52"/>
        <end position="66"/>
    </location>
</feature>
<proteinExistence type="predicted"/>
<dbReference type="InterPro" id="IPR029526">
    <property type="entry name" value="PGBD"/>
</dbReference>
<feature type="region of interest" description="Disordered" evidence="1">
    <location>
        <begin position="1"/>
        <end position="88"/>
    </location>
</feature>
<dbReference type="EnsemblProtists" id="Phyra76367">
    <property type="protein sequence ID" value="Phyra76367"/>
    <property type="gene ID" value="Phyra76367"/>
</dbReference>
<reference evidence="4" key="1">
    <citation type="journal article" date="2006" name="Science">
        <title>Phytophthora genome sequences uncover evolutionary origins and mechanisms of pathogenesis.</title>
        <authorList>
            <person name="Tyler B.M."/>
            <person name="Tripathy S."/>
            <person name="Zhang X."/>
            <person name="Dehal P."/>
            <person name="Jiang R.H."/>
            <person name="Aerts A."/>
            <person name="Arredondo F.D."/>
            <person name="Baxter L."/>
            <person name="Bensasson D."/>
            <person name="Beynon J.L."/>
            <person name="Chapman J."/>
            <person name="Damasceno C.M."/>
            <person name="Dorrance A.E."/>
            <person name="Dou D."/>
            <person name="Dickerman A.W."/>
            <person name="Dubchak I.L."/>
            <person name="Garbelotto M."/>
            <person name="Gijzen M."/>
            <person name="Gordon S.G."/>
            <person name="Govers F."/>
            <person name="Grunwald N.J."/>
            <person name="Huang W."/>
            <person name="Ivors K.L."/>
            <person name="Jones R.W."/>
            <person name="Kamoun S."/>
            <person name="Krampis K."/>
            <person name="Lamour K.H."/>
            <person name="Lee M.K."/>
            <person name="McDonald W.H."/>
            <person name="Medina M."/>
            <person name="Meijer H.J."/>
            <person name="Nordberg E.K."/>
            <person name="Maclean D.J."/>
            <person name="Ospina-Giraldo M.D."/>
            <person name="Morris P.F."/>
            <person name="Phuntumart V."/>
            <person name="Putnam N.H."/>
            <person name="Rash S."/>
            <person name="Rose J.K."/>
            <person name="Sakihama Y."/>
            <person name="Salamov A.A."/>
            <person name="Savidor A."/>
            <person name="Scheuring C.F."/>
            <person name="Smith B.M."/>
            <person name="Sobral B.W."/>
            <person name="Terry A."/>
            <person name="Torto-Alalibo T.A."/>
            <person name="Win J."/>
            <person name="Xu Z."/>
            <person name="Zhang H."/>
            <person name="Grigoriev I.V."/>
            <person name="Rokhsar D.S."/>
            <person name="Boore J.L."/>
        </authorList>
    </citation>
    <scope>NUCLEOTIDE SEQUENCE [LARGE SCALE GENOMIC DNA]</scope>
    <source>
        <strain evidence="4">Pr102</strain>
    </source>
</reference>
<dbReference type="VEuPathDB" id="FungiDB:KRP23_11920"/>
<name>H3GJM0_PHYRM</name>
<sequence length="361" mass="40162">MSSRRNLSNLFDLADSDSNYEDSERGSNDDETGVVRSSHNEEEETKEGDSQVGGTLTNDPNITTPGDNLADYTALDSDGDGEGDSIYSDDDDLDWATLDADDAAPDLHFDPQLLTAVGGVDAVASGTIRKQVLDDMAVNGWTVPRIQTPWPYMDEPYEVRPDEWLGKDYPGIYDGPNGPTASALQAASTPLGAFLRFVTPQLLAKIGRESDTYFTENLDARVEAQHAKQQARKLKRPDFQVQAPEQIKTKLQKTLKISGRELCCFIGLLIARTFAPNREKFAHHWKNTDEGAIPRGGFGNFMKRDRFDHISRNLHFSSNGDDRAVTDRAWKLRPVIDVLQDTFQRSFTPPPVMAFDEAMLS</sequence>
<dbReference type="PANTHER" id="PTHR37069:SF2">
    <property type="entry name" value="PIGGYBAC TRANSPOSABLE ELEMENT-DERIVED PROTEIN DOMAIN-CONTAINING PROTEIN"/>
    <property type="match status" value="1"/>
</dbReference>
<accession>H3GJM0</accession>
<evidence type="ECO:0000256" key="1">
    <source>
        <dbReference type="SAM" id="MobiDB-lite"/>
    </source>
</evidence>
<dbReference type="Proteomes" id="UP000005238">
    <property type="component" value="Unassembled WGS sequence"/>
</dbReference>
<dbReference type="EMBL" id="DS566014">
    <property type="status" value="NOT_ANNOTATED_CDS"/>
    <property type="molecule type" value="Genomic_DNA"/>
</dbReference>
<dbReference type="VEuPathDB" id="FungiDB:KRP22_10252"/>
<feature type="domain" description="PiggyBac transposable element-derived protein" evidence="2">
    <location>
        <begin position="189"/>
        <end position="360"/>
    </location>
</feature>
<dbReference type="Pfam" id="PF13843">
    <property type="entry name" value="DDE_Tnp_1_7"/>
    <property type="match status" value="1"/>
</dbReference>
<evidence type="ECO:0000313" key="4">
    <source>
        <dbReference type="Proteomes" id="UP000005238"/>
    </source>
</evidence>
<evidence type="ECO:0000313" key="3">
    <source>
        <dbReference type="EnsemblProtists" id="Phyra76367"/>
    </source>
</evidence>
<feature type="compositionally biased region" description="Acidic residues" evidence="1">
    <location>
        <begin position="77"/>
        <end position="88"/>
    </location>
</feature>
<protein>
    <recommendedName>
        <fullName evidence="2">PiggyBac transposable element-derived protein domain-containing protein</fullName>
    </recommendedName>
</protein>
<evidence type="ECO:0000259" key="2">
    <source>
        <dbReference type="Pfam" id="PF13843"/>
    </source>
</evidence>
<dbReference type="PANTHER" id="PTHR37069">
    <property type="entry name" value="DDE_TNP_1_7 DOMAIN-CONTAINING PROTEIN"/>
    <property type="match status" value="1"/>
</dbReference>
<dbReference type="AlphaFoldDB" id="H3GJM0"/>
<dbReference type="InParanoid" id="H3GJM0"/>
<keyword evidence="4" id="KW-1185">Reference proteome</keyword>